<dbReference type="EMBL" id="QBMC01000009">
    <property type="protein sequence ID" value="PZO22499.1"/>
    <property type="molecule type" value="Genomic_DNA"/>
</dbReference>
<proteinExistence type="predicted"/>
<comment type="caution">
    <text evidence="1">The sequence shown here is derived from an EMBL/GenBank/DDBJ whole genome shotgun (WGS) entry which is preliminary data.</text>
</comment>
<name>A0A2W4V021_9CYAN</name>
<accession>A0A2W4V021</accession>
<reference evidence="2" key="1">
    <citation type="submission" date="2018-04" db="EMBL/GenBank/DDBJ databases">
        <authorList>
            <person name="Cornet L."/>
        </authorList>
    </citation>
    <scope>NUCLEOTIDE SEQUENCE [LARGE SCALE GENOMIC DNA]</scope>
</reference>
<evidence type="ECO:0000313" key="1">
    <source>
        <dbReference type="EMBL" id="PZO22499.1"/>
    </source>
</evidence>
<gene>
    <name evidence="1" type="ORF">DCF25_02535</name>
</gene>
<evidence type="ECO:0008006" key="3">
    <source>
        <dbReference type="Google" id="ProtNLM"/>
    </source>
</evidence>
<evidence type="ECO:0000313" key="2">
    <source>
        <dbReference type="Proteomes" id="UP000249354"/>
    </source>
</evidence>
<reference evidence="1 2" key="2">
    <citation type="submission" date="2018-06" db="EMBL/GenBank/DDBJ databases">
        <title>Metagenomic assembly of (sub)arctic Cyanobacteria and their associated microbiome from non-axenic cultures.</title>
        <authorList>
            <person name="Baurain D."/>
        </authorList>
    </citation>
    <scope>NUCLEOTIDE SEQUENCE [LARGE SCALE GENOMIC DNA]</scope>
    <source>
        <strain evidence="1">ULC129bin1</strain>
    </source>
</reference>
<protein>
    <recommendedName>
        <fullName evidence="3">DUF104 domain-containing protein</fullName>
    </recommendedName>
</protein>
<sequence>MIQTVKAKTTVKPGGFIEVHSDELPEGATVEVIVLVEEPEELKKPRKKLTDFIGAAKGSFANVAEIDAYIRQERDSWD</sequence>
<dbReference type="AlphaFoldDB" id="A0A2W4V021"/>
<organism evidence="1 2">
    <name type="scientific">Leptolyngbya foveolarum</name>
    <dbReference type="NCBI Taxonomy" id="47253"/>
    <lineage>
        <taxon>Bacteria</taxon>
        <taxon>Bacillati</taxon>
        <taxon>Cyanobacteriota</taxon>
        <taxon>Cyanophyceae</taxon>
        <taxon>Leptolyngbyales</taxon>
        <taxon>Leptolyngbyaceae</taxon>
        <taxon>Leptolyngbya group</taxon>
        <taxon>Leptolyngbya</taxon>
    </lineage>
</organism>
<dbReference type="Proteomes" id="UP000249354">
    <property type="component" value="Unassembled WGS sequence"/>
</dbReference>